<keyword evidence="2" id="KW-1185">Reference proteome</keyword>
<dbReference type="Proteomes" id="UP001221411">
    <property type="component" value="Unassembled WGS sequence"/>
</dbReference>
<proteinExistence type="predicted"/>
<dbReference type="SUPFAM" id="SSF50985">
    <property type="entry name" value="RCC1/BLIP-II"/>
    <property type="match status" value="1"/>
</dbReference>
<evidence type="ECO:0000313" key="1">
    <source>
        <dbReference type="EMBL" id="MDC0739804.1"/>
    </source>
</evidence>
<organism evidence="1 2">
    <name type="scientific">Polyangium mundeleinium</name>
    <dbReference type="NCBI Taxonomy" id="2995306"/>
    <lineage>
        <taxon>Bacteria</taxon>
        <taxon>Pseudomonadati</taxon>
        <taxon>Myxococcota</taxon>
        <taxon>Polyangia</taxon>
        <taxon>Polyangiales</taxon>
        <taxon>Polyangiaceae</taxon>
        <taxon>Polyangium</taxon>
    </lineage>
</organism>
<sequence length="75" mass="8453">MRYQSFDEYLRDKPGDISFYERASKRDFGLHENTQIAIGEQHAYALRRDGSVVCKGHNPFGPLGDGTARGPSMPH</sequence>
<dbReference type="EMBL" id="JAQNDO010000001">
    <property type="protein sequence ID" value="MDC0739804.1"/>
    <property type="molecule type" value="Genomic_DNA"/>
</dbReference>
<comment type="caution">
    <text evidence="1">The sequence shown here is derived from an EMBL/GenBank/DDBJ whole genome shotgun (WGS) entry which is preliminary data.</text>
</comment>
<dbReference type="InterPro" id="IPR009091">
    <property type="entry name" value="RCC1/BLIP-II"/>
</dbReference>
<evidence type="ECO:0000313" key="2">
    <source>
        <dbReference type="Proteomes" id="UP001221411"/>
    </source>
</evidence>
<dbReference type="Gene3D" id="2.130.10.30">
    <property type="entry name" value="Regulator of chromosome condensation 1/beta-lactamase-inhibitor protein II"/>
    <property type="match status" value="1"/>
</dbReference>
<protein>
    <submittedName>
        <fullName evidence="1">RCC1 domain-containing protein</fullName>
    </submittedName>
</protein>
<name>A0ABT5EDA7_9BACT</name>
<dbReference type="Pfam" id="PF13540">
    <property type="entry name" value="RCC1_2"/>
    <property type="match status" value="1"/>
</dbReference>
<reference evidence="1 2" key="1">
    <citation type="submission" date="2022-11" db="EMBL/GenBank/DDBJ databases">
        <title>Minimal conservation of predation-associated metabolite biosynthetic gene clusters underscores biosynthetic potential of Myxococcota including descriptions for ten novel species: Archangium lansinium sp. nov., Myxococcus landrumus sp. nov., Nannocystis bai.</title>
        <authorList>
            <person name="Ahearne A."/>
            <person name="Stevens C."/>
            <person name="Dowd S."/>
        </authorList>
    </citation>
    <scope>NUCLEOTIDE SEQUENCE [LARGE SCALE GENOMIC DNA]</scope>
    <source>
        <strain evidence="1 2">RJM3</strain>
    </source>
</reference>
<accession>A0ABT5EDA7</accession>
<gene>
    <name evidence="1" type="ORF">POL67_00495</name>
</gene>
<dbReference type="RefSeq" id="WP_271914272.1">
    <property type="nucleotide sequence ID" value="NZ_JAQNDO010000001.1"/>
</dbReference>